<evidence type="ECO:0000313" key="2">
    <source>
        <dbReference type="Proteomes" id="UP000184304"/>
    </source>
</evidence>
<accession>A0A1L9N0M7</accession>
<keyword evidence="2" id="KW-1185">Reference proteome</keyword>
<gene>
    <name evidence="1" type="ORF">ASPTUDRAFT_30739</name>
</gene>
<dbReference type="EMBL" id="KV878204">
    <property type="protein sequence ID" value="OJI82675.1"/>
    <property type="molecule type" value="Genomic_DNA"/>
</dbReference>
<dbReference type="AlphaFoldDB" id="A0A1L9N0M7"/>
<sequence length="170" mass="19025">MNSNNSSSPIGLEHGAGTWTWTWTSFPFTISIHQPSIEKFLPSISLLPSHYSVHKSRKFLLIDRTDVIQIISYDGFRSSSRTNQDEAINRAVEQSSSHLHVPVFGSTGMFTDTLSGWDRPPPTADLDVKQQQQPNTYGVGSRVLSCRTLRLVFPLCNVGRIPRPGSRKNK</sequence>
<reference evidence="2" key="1">
    <citation type="journal article" date="2017" name="Genome Biol.">
        <title>Comparative genomics reveals high biological diversity and specific adaptations in the industrially and medically important fungal genus Aspergillus.</title>
        <authorList>
            <person name="de Vries R.P."/>
            <person name="Riley R."/>
            <person name="Wiebenga A."/>
            <person name="Aguilar-Osorio G."/>
            <person name="Amillis S."/>
            <person name="Uchima C.A."/>
            <person name="Anderluh G."/>
            <person name="Asadollahi M."/>
            <person name="Askin M."/>
            <person name="Barry K."/>
            <person name="Battaglia E."/>
            <person name="Bayram O."/>
            <person name="Benocci T."/>
            <person name="Braus-Stromeyer S.A."/>
            <person name="Caldana C."/>
            <person name="Canovas D."/>
            <person name="Cerqueira G.C."/>
            <person name="Chen F."/>
            <person name="Chen W."/>
            <person name="Choi C."/>
            <person name="Clum A."/>
            <person name="Dos Santos R.A."/>
            <person name="Damasio A.R."/>
            <person name="Diallinas G."/>
            <person name="Emri T."/>
            <person name="Fekete E."/>
            <person name="Flipphi M."/>
            <person name="Freyberg S."/>
            <person name="Gallo A."/>
            <person name="Gournas C."/>
            <person name="Habgood R."/>
            <person name="Hainaut M."/>
            <person name="Harispe M.L."/>
            <person name="Henrissat B."/>
            <person name="Hilden K.S."/>
            <person name="Hope R."/>
            <person name="Hossain A."/>
            <person name="Karabika E."/>
            <person name="Karaffa L."/>
            <person name="Karanyi Z."/>
            <person name="Krasevec N."/>
            <person name="Kuo A."/>
            <person name="Kusch H."/>
            <person name="LaButti K."/>
            <person name="Lagendijk E.L."/>
            <person name="Lapidus A."/>
            <person name="Levasseur A."/>
            <person name="Lindquist E."/>
            <person name="Lipzen A."/>
            <person name="Logrieco A.F."/>
            <person name="MacCabe A."/>
            <person name="Maekelae M.R."/>
            <person name="Malavazi I."/>
            <person name="Melin P."/>
            <person name="Meyer V."/>
            <person name="Mielnichuk N."/>
            <person name="Miskei M."/>
            <person name="Molnar A.P."/>
            <person name="Mule G."/>
            <person name="Ngan C.Y."/>
            <person name="Orejas M."/>
            <person name="Orosz E."/>
            <person name="Ouedraogo J.P."/>
            <person name="Overkamp K.M."/>
            <person name="Park H.-S."/>
            <person name="Perrone G."/>
            <person name="Piumi F."/>
            <person name="Punt P.J."/>
            <person name="Ram A.F."/>
            <person name="Ramon A."/>
            <person name="Rauscher S."/>
            <person name="Record E."/>
            <person name="Riano-Pachon D.M."/>
            <person name="Robert V."/>
            <person name="Roehrig J."/>
            <person name="Ruller R."/>
            <person name="Salamov A."/>
            <person name="Salih N.S."/>
            <person name="Samson R.A."/>
            <person name="Sandor E."/>
            <person name="Sanguinetti M."/>
            <person name="Schuetze T."/>
            <person name="Sepcic K."/>
            <person name="Shelest E."/>
            <person name="Sherlock G."/>
            <person name="Sophianopoulou V."/>
            <person name="Squina F.M."/>
            <person name="Sun H."/>
            <person name="Susca A."/>
            <person name="Todd R.B."/>
            <person name="Tsang A."/>
            <person name="Unkles S.E."/>
            <person name="van de Wiele N."/>
            <person name="van Rossen-Uffink D."/>
            <person name="Oliveira J.V."/>
            <person name="Vesth T.C."/>
            <person name="Visser J."/>
            <person name="Yu J.-H."/>
            <person name="Zhou M."/>
            <person name="Andersen M.R."/>
            <person name="Archer D.B."/>
            <person name="Baker S.E."/>
            <person name="Benoit I."/>
            <person name="Brakhage A.A."/>
            <person name="Braus G.H."/>
            <person name="Fischer R."/>
            <person name="Frisvad J.C."/>
            <person name="Goldman G.H."/>
            <person name="Houbraken J."/>
            <person name="Oakley B."/>
            <person name="Pocsi I."/>
            <person name="Scazzocchio C."/>
            <person name="Seiboth B."/>
            <person name="vanKuyk P.A."/>
            <person name="Wortman J."/>
            <person name="Dyer P.S."/>
            <person name="Grigoriev I.V."/>
        </authorList>
    </citation>
    <scope>NUCLEOTIDE SEQUENCE [LARGE SCALE GENOMIC DNA]</scope>
    <source>
        <strain evidence="2">CBS 134.48</strain>
    </source>
</reference>
<proteinExistence type="predicted"/>
<organism evidence="1 2">
    <name type="scientific">Aspergillus tubingensis (strain CBS 134.48)</name>
    <dbReference type="NCBI Taxonomy" id="767770"/>
    <lineage>
        <taxon>Eukaryota</taxon>
        <taxon>Fungi</taxon>
        <taxon>Dikarya</taxon>
        <taxon>Ascomycota</taxon>
        <taxon>Pezizomycotina</taxon>
        <taxon>Eurotiomycetes</taxon>
        <taxon>Eurotiomycetidae</taxon>
        <taxon>Eurotiales</taxon>
        <taxon>Aspergillaceae</taxon>
        <taxon>Aspergillus</taxon>
        <taxon>Aspergillus subgen. Circumdati</taxon>
    </lineage>
</organism>
<name>A0A1L9N0M7_ASPTC</name>
<dbReference type="VEuPathDB" id="FungiDB:ASPTUDRAFT_30739"/>
<dbReference type="Proteomes" id="UP000184304">
    <property type="component" value="Unassembled WGS sequence"/>
</dbReference>
<evidence type="ECO:0000313" key="1">
    <source>
        <dbReference type="EMBL" id="OJI82675.1"/>
    </source>
</evidence>
<protein>
    <submittedName>
        <fullName evidence="1">Uncharacterized protein</fullName>
    </submittedName>
</protein>